<dbReference type="AlphaFoldDB" id="A0A3E4M185"/>
<evidence type="ECO:0000313" key="5">
    <source>
        <dbReference type="Proteomes" id="UP000261208"/>
    </source>
</evidence>
<gene>
    <name evidence="4" type="ORF">DXD10_15935</name>
</gene>
<evidence type="ECO:0000259" key="3">
    <source>
        <dbReference type="SMART" id="SM00382"/>
    </source>
</evidence>
<dbReference type="SMART" id="SM00382">
    <property type="entry name" value="AAA"/>
    <property type="match status" value="1"/>
</dbReference>
<dbReference type="Proteomes" id="UP000261208">
    <property type="component" value="Unassembled WGS sequence"/>
</dbReference>
<evidence type="ECO:0000256" key="2">
    <source>
        <dbReference type="ARBA" id="ARBA00023134"/>
    </source>
</evidence>
<organism evidence="4 5">
    <name type="scientific">Dorea formicigenerans</name>
    <dbReference type="NCBI Taxonomy" id="39486"/>
    <lineage>
        <taxon>Bacteria</taxon>
        <taxon>Bacillati</taxon>
        <taxon>Bacillota</taxon>
        <taxon>Clostridia</taxon>
        <taxon>Lachnospirales</taxon>
        <taxon>Lachnospiraceae</taxon>
        <taxon>Dorea</taxon>
    </lineage>
</organism>
<dbReference type="SUPFAM" id="SSF52540">
    <property type="entry name" value="P-loop containing nucleoside triphosphate hydrolases"/>
    <property type="match status" value="1"/>
</dbReference>
<proteinExistence type="predicted"/>
<dbReference type="InterPro" id="IPR003593">
    <property type="entry name" value="AAA+_ATPase"/>
</dbReference>
<dbReference type="Pfam" id="PF00448">
    <property type="entry name" value="SRP54"/>
    <property type="match status" value="1"/>
</dbReference>
<dbReference type="Gene3D" id="3.40.50.300">
    <property type="entry name" value="P-loop containing nucleotide triphosphate hydrolases"/>
    <property type="match status" value="1"/>
</dbReference>
<protein>
    <submittedName>
        <fullName evidence="4">ParA family protein</fullName>
    </submittedName>
</protein>
<dbReference type="GO" id="GO:0005525">
    <property type="term" value="F:GTP binding"/>
    <property type="evidence" value="ECO:0007669"/>
    <property type="project" value="UniProtKB-KW"/>
</dbReference>
<evidence type="ECO:0000313" key="4">
    <source>
        <dbReference type="EMBL" id="RGK43457.1"/>
    </source>
</evidence>
<keyword evidence="2" id="KW-0342">GTP-binding</keyword>
<name>A0A3E4M185_9FIRM</name>
<feature type="domain" description="AAA+ ATPase" evidence="3">
    <location>
        <begin position="9"/>
        <end position="161"/>
    </location>
</feature>
<sequence>MKEDSRMEHGNMLAIVGSPGSGKTTLAVKLAADIAKKKKNVIVVCSDPFVPSVPFLLPMDTEQEVSLGALLTAPSLTQNKILEACVPVTANEYISLLGYRMGENLMSYPKVTRERAVEFLVCLRHLADYVILDCTSVFEADVFSILAMEMADRVLRVGTSNLRGISYFKSHAGMLEGRADNGKYISAIGNFKTGQEWEAAAGQYGGVGFVFPYVAELEKQYDEASLWNGLTSKEAGPFQTEVKKVLVEVFGLYETKQGENKPGAEKKKLVVHSPFVWKNKGEF</sequence>
<dbReference type="EMBL" id="QSQQ01000031">
    <property type="protein sequence ID" value="RGK43457.1"/>
    <property type="molecule type" value="Genomic_DNA"/>
</dbReference>
<dbReference type="GO" id="GO:0006614">
    <property type="term" value="P:SRP-dependent cotranslational protein targeting to membrane"/>
    <property type="evidence" value="ECO:0007669"/>
    <property type="project" value="InterPro"/>
</dbReference>
<accession>A0A3E4M185</accession>
<keyword evidence="1" id="KW-0547">Nucleotide-binding</keyword>
<reference evidence="4 5" key="1">
    <citation type="submission" date="2018-08" db="EMBL/GenBank/DDBJ databases">
        <title>A genome reference for cultivated species of the human gut microbiota.</title>
        <authorList>
            <person name="Zou Y."/>
            <person name="Xue W."/>
            <person name="Luo G."/>
        </authorList>
    </citation>
    <scope>NUCLEOTIDE SEQUENCE [LARGE SCALE GENOMIC DNA]</scope>
    <source>
        <strain evidence="4 5">TF11-11</strain>
    </source>
</reference>
<dbReference type="InterPro" id="IPR000897">
    <property type="entry name" value="SRP54_GTPase_dom"/>
</dbReference>
<evidence type="ECO:0000256" key="1">
    <source>
        <dbReference type="ARBA" id="ARBA00022741"/>
    </source>
</evidence>
<dbReference type="InterPro" id="IPR027417">
    <property type="entry name" value="P-loop_NTPase"/>
</dbReference>
<comment type="caution">
    <text evidence="4">The sequence shown here is derived from an EMBL/GenBank/DDBJ whole genome shotgun (WGS) entry which is preliminary data.</text>
</comment>